<name>A0AA38M8A2_9CUCU</name>
<comment type="caution">
    <text evidence="2">The sequence shown here is derived from an EMBL/GenBank/DDBJ whole genome shotgun (WGS) entry which is preliminary data.</text>
</comment>
<gene>
    <name evidence="2" type="ORF">Zmor_024740</name>
</gene>
<evidence type="ECO:0000313" key="2">
    <source>
        <dbReference type="EMBL" id="KAJ3647210.1"/>
    </source>
</evidence>
<accession>A0AA38M8A2</accession>
<feature type="region of interest" description="Disordered" evidence="1">
    <location>
        <begin position="1"/>
        <end position="27"/>
    </location>
</feature>
<evidence type="ECO:0000313" key="3">
    <source>
        <dbReference type="Proteomes" id="UP001168821"/>
    </source>
</evidence>
<dbReference type="EMBL" id="JALNTZ010000007">
    <property type="protein sequence ID" value="KAJ3647210.1"/>
    <property type="molecule type" value="Genomic_DNA"/>
</dbReference>
<reference evidence="2" key="1">
    <citation type="journal article" date="2023" name="G3 (Bethesda)">
        <title>Whole genome assemblies of Zophobas morio and Tenebrio molitor.</title>
        <authorList>
            <person name="Kaur S."/>
            <person name="Stinson S.A."/>
            <person name="diCenzo G.C."/>
        </authorList>
    </citation>
    <scope>NUCLEOTIDE SEQUENCE</scope>
    <source>
        <strain evidence="2">QUZm001</strain>
    </source>
</reference>
<protein>
    <submittedName>
        <fullName evidence="2">Uncharacterized protein</fullName>
    </submittedName>
</protein>
<organism evidence="2 3">
    <name type="scientific">Zophobas morio</name>
    <dbReference type="NCBI Taxonomy" id="2755281"/>
    <lineage>
        <taxon>Eukaryota</taxon>
        <taxon>Metazoa</taxon>
        <taxon>Ecdysozoa</taxon>
        <taxon>Arthropoda</taxon>
        <taxon>Hexapoda</taxon>
        <taxon>Insecta</taxon>
        <taxon>Pterygota</taxon>
        <taxon>Neoptera</taxon>
        <taxon>Endopterygota</taxon>
        <taxon>Coleoptera</taxon>
        <taxon>Polyphaga</taxon>
        <taxon>Cucujiformia</taxon>
        <taxon>Tenebrionidae</taxon>
        <taxon>Zophobas</taxon>
    </lineage>
</organism>
<keyword evidence="3" id="KW-1185">Reference proteome</keyword>
<evidence type="ECO:0000256" key="1">
    <source>
        <dbReference type="SAM" id="MobiDB-lite"/>
    </source>
</evidence>
<sequence length="108" mass="12451">MTLKIRSNISVPPRSRPAAPSPAFRPFPPTTLQPDCLFFVDMNEVHRSEQCILTTYPLTTDARRPRPPAPDDGGGSEHRPRPTSDSGMRTWRRTWTAIRRHRYWRIVG</sequence>
<dbReference type="AlphaFoldDB" id="A0AA38M8A2"/>
<proteinExistence type="predicted"/>
<feature type="compositionally biased region" description="Polar residues" evidence="1">
    <location>
        <begin position="1"/>
        <end position="10"/>
    </location>
</feature>
<feature type="region of interest" description="Disordered" evidence="1">
    <location>
        <begin position="56"/>
        <end position="90"/>
    </location>
</feature>
<dbReference type="Proteomes" id="UP001168821">
    <property type="component" value="Unassembled WGS sequence"/>
</dbReference>